<feature type="signal peptide" evidence="1">
    <location>
        <begin position="1"/>
        <end position="23"/>
    </location>
</feature>
<accession>A0A7S3CWE9</accession>
<dbReference type="EMBL" id="HBIB01000561">
    <property type="protein sequence ID" value="CAE0238226.1"/>
    <property type="molecule type" value="Transcribed_RNA"/>
</dbReference>
<protein>
    <submittedName>
        <fullName evidence="2">Uncharacterized protein</fullName>
    </submittedName>
</protein>
<reference evidence="2" key="1">
    <citation type="submission" date="2021-01" db="EMBL/GenBank/DDBJ databases">
        <authorList>
            <person name="Corre E."/>
            <person name="Pelletier E."/>
            <person name="Niang G."/>
            <person name="Scheremetjew M."/>
            <person name="Finn R."/>
            <person name="Kale V."/>
            <person name="Holt S."/>
            <person name="Cochrane G."/>
            <person name="Meng A."/>
            <person name="Brown T."/>
            <person name="Cohen L."/>
        </authorList>
    </citation>
    <scope>NUCLEOTIDE SEQUENCE</scope>
    <source>
        <strain evidence="2">NIES-2562</strain>
    </source>
</reference>
<evidence type="ECO:0000256" key="1">
    <source>
        <dbReference type="SAM" id="SignalP"/>
    </source>
</evidence>
<evidence type="ECO:0000313" key="2">
    <source>
        <dbReference type="EMBL" id="CAE0238226.1"/>
    </source>
</evidence>
<name>A0A7S3CWE9_9EUKA</name>
<organism evidence="2">
    <name type="scientific">Palpitomonas bilix</name>
    <dbReference type="NCBI Taxonomy" id="652834"/>
    <lineage>
        <taxon>Eukaryota</taxon>
        <taxon>Eukaryota incertae sedis</taxon>
    </lineage>
</organism>
<keyword evidence="1" id="KW-0732">Signal</keyword>
<sequence>MHSSLFPSLSLLFFLSCLGVVAAQTDSYTYKCCTVPALPYVVTNTSELGCASICSGEVWYTSLSTCIIESVCENVERDYEQALTKLKKINNFEFSGFDASSVCKKALRRGICAYHFPVCLHDHEVESHLVCRDVSMGRRGK</sequence>
<proteinExistence type="predicted"/>
<gene>
    <name evidence="2" type="ORF">PBIL07802_LOCUS367</name>
</gene>
<feature type="chain" id="PRO_5030639847" evidence="1">
    <location>
        <begin position="24"/>
        <end position="141"/>
    </location>
</feature>
<dbReference type="AlphaFoldDB" id="A0A7S3CWE9"/>